<gene>
    <name evidence="2" type="ORF">GQX73_g2924</name>
</gene>
<accession>A0A7C8MVP2</accession>
<proteinExistence type="predicted"/>
<organism evidence="2 3">
    <name type="scientific">Xylaria multiplex</name>
    <dbReference type="NCBI Taxonomy" id="323545"/>
    <lineage>
        <taxon>Eukaryota</taxon>
        <taxon>Fungi</taxon>
        <taxon>Dikarya</taxon>
        <taxon>Ascomycota</taxon>
        <taxon>Pezizomycotina</taxon>
        <taxon>Sordariomycetes</taxon>
        <taxon>Xylariomycetidae</taxon>
        <taxon>Xylariales</taxon>
        <taxon>Xylariaceae</taxon>
        <taxon>Xylaria</taxon>
    </lineage>
</organism>
<evidence type="ECO:0000256" key="1">
    <source>
        <dbReference type="SAM" id="MobiDB-lite"/>
    </source>
</evidence>
<feature type="region of interest" description="Disordered" evidence="1">
    <location>
        <begin position="109"/>
        <end position="144"/>
    </location>
</feature>
<evidence type="ECO:0000313" key="2">
    <source>
        <dbReference type="EMBL" id="KAF2970631.1"/>
    </source>
</evidence>
<dbReference type="OrthoDB" id="4711195at2759"/>
<feature type="compositionally biased region" description="Low complexity" evidence="1">
    <location>
        <begin position="127"/>
        <end position="144"/>
    </location>
</feature>
<dbReference type="EMBL" id="WUBL01000020">
    <property type="protein sequence ID" value="KAF2970631.1"/>
    <property type="molecule type" value="Genomic_DNA"/>
</dbReference>
<comment type="caution">
    <text evidence="2">The sequence shown here is derived from an EMBL/GenBank/DDBJ whole genome shotgun (WGS) entry which is preliminary data.</text>
</comment>
<dbReference type="AlphaFoldDB" id="A0A7C8MVP2"/>
<name>A0A7C8MVP2_9PEZI</name>
<protein>
    <submittedName>
        <fullName evidence="2">Uncharacterized protein</fullName>
    </submittedName>
</protein>
<dbReference type="InParanoid" id="A0A7C8MVP2"/>
<evidence type="ECO:0000313" key="3">
    <source>
        <dbReference type="Proteomes" id="UP000481858"/>
    </source>
</evidence>
<reference evidence="2 3" key="1">
    <citation type="submission" date="2019-12" db="EMBL/GenBank/DDBJ databases">
        <title>Draft genome sequence of the ascomycete Xylaria multiplex DSM 110363.</title>
        <authorList>
            <person name="Buettner E."/>
            <person name="Kellner H."/>
        </authorList>
    </citation>
    <scope>NUCLEOTIDE SEQUENCE [LARGE SCALE GENOMIC DNA]</scope>
    <source>
        <strain evidence="2 3">DSM 110363</strain>
    </source>
</reference>
<sequence>MAASLDTATRKHQCGCQGTNHTLPKLISFFQDDGADEMAYSSETVIAEDIGLRSPCAQCQLETERGVETAISAVHCGPDSLIEHSVIEWMFTSLIELRLKQEEDHSIPEAQLDGENSHHGDEFVPPTRSTSTVSSISSRSSDSRLQSGWDWDHIWHEWAMAFELRRDKVDVAVLFRNLSELPVPRHRGWFAAVLRRLGAEALLAFEGYVSTGLVSVQPSVVELSACRRDVEVIQSIDDLFDLYVDIDSRILGYLHAHKMLRAR</sequence>
<keyword evidence="3" id="KW-1185">Reference proteome</keyword>
<dbReference type="Proteomes" id="UP000481858">
    <property type="component" value="Unassembled WGS sequence"/>
</dbReference>